<protein>
    <recommendedName>
        <fullName evidence="1">EthD domain-containing protein</fullName>
    </recommendedName>
</protein>
<evidence type="ECO:0000313" key="2">
    <source>
        <dbReference type="EMBL" id="AJQ95695.1"/>
    </source>
</evidence>
<keyword evidence="3" id="KW-1185">Reference proteome</keyword>
<name>A0A0C5V8I9_9GAMM</name>
<dbReference type="InterPro" id="IPR011008">
    <property type="entry name" value="Dimeric_a/b-barrel"/>
</dbReference>
<dbReference type="AlphaFoldDB" id="A0A0C5V8I9"/>
<gene>
    <name evidence="2" type="ORF">YC6258_03659</name>
</gene>
<dbReference type="OrthoDB" id="6369070at2"/>
<dbReference type="Gene3D" id="3.30.70.100">
    <property type="match status" value="1"/>
</dbReference>
<accession>A0A0C5V8I9</accession>
<dbReference type="HOGENOM" id="CLU_1222654_0_0_6"/>
<sequence length="236" mass="26922">MFKTMITGRRRPAQTLVAHRRHMKDVHAPLVLDYRNHDPEYAPLRYVQNHVFDGCFAAGAPAQNPLALHRDFLTEIYFRDGQTAKESRQRPYYFAQLQDDEDNMVDQTSVVGLTAIEEQIFTSEQAADCRTKIFILMRQPESVAAEHFHAVLEEQINSVMAGATQHMRNRVMTGPVNRVDAFWVADDAQAYALVEAIQQHILIPMTNDHLITQNDAMVLLAHEYVLYPGVTNETGE</sequence>
<dbReference type="GO" id="GO:0016491">
    <property type="term" value="F:oxidoreductase activity"/>
    <property type="evidence" value="ECO:0007669"/>
    <property type="project" value="InterPro"/>
</dbReference>
<dbReference type="SUPFAM" id="SSF54909">
    <property type="entry name" value="Dimeric alpha+beta barrel"/>
    <property type="match status" value="1"/>
</dbReference>
<dbReference type="EMBL" id="CP007142">
    <property type="protein sequence ID" value="AJQ95695.1"/>
    <property type="molecule type" value="Genomic_DNA"/>
</dbReference>
<feature type="domain" description="EthD" evidence="1">
    <location>
        <begin position="12"/>
        <end position="107"/>
    </location>
</feature>
<dbReference type="Pfam" id="PF07110">
    <property type="entry name" value="EthD"/>
    <property type="match status" value="1"/>
</dbReference>
<organism evidence="2 3">
    <name type="scientific">Gynuella sunshinyii YC6258</name>
    <dbReference type="NCBI Taxonomy" id="1445510"/>
    <lineage>
        <taxon>Bacteria</taxon>
        <taxon>Pseudomonadati</taxon>
        <taxon>Pseudomonadota</taxon>
        <taxon>Gammaproteobacteria</taxon>
        <taxon>Oceanospirillales</taxon>
        <taxon>Saccharospirillaceae</taxon>
        <taxon>Gynuella</taxon>
    </lineage>
</organism>
<dbReference type="InterPro" id="IPR009799">
    <property type="entry name" value="EthD_dom"/>
</dbReference>
<dbReference type="STRING" id="1445510.YC6258_03659"/>
<reference evidence="2 3" key="1">
    <citation type="submission" date="2014-01" db="EMBL/GenBank/DDBJ databases">
        <title>Full genme sequencing of cellulolytic bacterium Gynuella sunshinyii YC6258T gen. nov., sp. nov.</title>
        <authorList>
            <person name="Khan H."/>
            <person name="Chung E.J."/>
            <person name="Chung Y.R."/>
        </authorList>
    </citation>
    <scope>NUCLEOTIDE SEQUENCE [LARGE SCALE GENOMIC DNA]</scope>
    <source>
        <strain evidence="2 3">YC6258</strain>
    </source>
</reference>
<proteinExistence type="predicted"/>
<evidence type="ECO:0000259" key="1">
    <source>
        <dbReference type="Pfam" id="PF07110"/>
    </source>
</evidence>
<evidence type="ECO:0000313" key="3">
    <source>
        <dbReference type="Proteomes" id="UP000032266"/>
    </source>
</evidence>
<dbReference type="KEGG" id="gsn:YC6258_03659"/>
<dbReference type="RefSeq" id="WP_044617915.1">
    <property type="nucleotide sequence ID" value="NZ_CP007142.1"/>
</dbReference>
<dbReference type="Proteomes" id="UP000032266">
    <property type="component" value="Chromosome"/>
</dbReference>